<sequence length="262" mass="27765">MTSSYQKLQGKVAIITGGASGIGEATACLFVEHGASVVIADVQDTKGIETASKLGLHLATYMHCDVSSELDVENLIAFTIQTYGKLDIMFNNAGVWGKVIAQDVRDMDVEDFNYVMSTNVRGMALGIKHASKAMVEANIKGSIICNASISSILGDLDLPLAYTVSKHAILGLVRATASQLGKFGIRVNCVSPGAVHTPLLSSYIHELSSSTCMPSTKASQYSLLKPVDIAKAVFFLASDDSTAMNGTNLVLDEGYSSMRVAM</sequence>
<keyword evidence="3" id="KW-0520">NAD</keyword>
<evidence type="ECO:0000256" key="1">
    <source>
        <dbReference type="ARBA" id="ARBA00006484"/>
    </source>
</evidence>
<dbReference type="SUPFAM" id="SSF51735">
    <property type="entry name" value="NAD(P)-binding Rossmann-fold domains"/>
    <property type="match status" value="1"/>
</dbReference>
<dbReference type="PANTHER" id="PTHR43180:SF28">
    <property type="entry name" value="NAD(P)-BINDING ROSSMANN-FOLD SUPERFAMILY PROTEIN"/>
    <property type="match status" value="1"/>
</dbReference>
<dbReference type="GO" id="GO:0016491">
    <property type="term" value="F:oxidoreductase activity"/>
    <property type="evidence" value="ECO:0007669"/>
    <property type="project" value="UniProtKB-KW"/>
</dbReference>
<dbReference type="GO" id="GO:0006629">
    <property type="term" value="P:lipid metabolic process"/>
    <property type="evidence" value="ECO:0007669"/>
    <property type="project" value="UniProtKB-KW"/>
</dbReference>
<dbReference type="PRINTS" id="PR00081">
    <property type="entry name" value="GDHRDH"/>
</dbReference>
<evidence type="ECO:0000256" key="4">
    <source>
        <dbReference type="ARBA" id="ARBA00023098"/>
    </source>
</evidence>
<accession>A0A9D4ZLN0</accession>
<dbReference type="InterPro" id="IPR002347">
    <property type="entry name" value="SDR_fam"/>
</dbReference>
<keyword evidence="2" id="KW-0560">Oxidoreductase</keyword>
<evidence type="ECO:0000313" key="6">
    <source>
        <dbReference type="Proteomes" id="UP000886520"/>
    </source>
</evidence>
<protein>
    <submittedName>
        <fullName evidence="5">Uncharacterized protein</fullName>
    </submittedName>
</protein>
<reference evidence="5" key="1">
    <citation type="submission" date="2021-01" db="EMBL/GenBank/DDBJ databases">
        <title>Adiantum capillus-veneris genome.</title>
        <authorList>
            <person name="Fang Y."/>
            <person name="Liao Q."/>
        </authorList>
    </citation>
    <scope>NUCLEOTIDE SEQUENCE</scope>
    <source>
        <strain evidence="5">H3</strain>
        <tissue evidence="5">Leaf</tissue>
    </source>
</reference>
<keyword evidence="6" id="KW-1185">Reference proteome</keyword>
<keyword evidence="4" id="KW-0443">Lipid metabolism</keyword>
<comment type="similarity">
    <text evidence="1">Belongs to the short-chain dehydrogenases/reductases (SDR) family.</text>
</comment>
<dbReference type="EMBL" id="JABFUD020000007">
    <property type="protein sequence ID" value="KAI5077350.1"/>
    <property type="molecule type" value="Genomic_DNA"/>
</dbReference>
<dbReference type="AlphaFoldDB" id="A0A9D4ZLN0"/>
<dbReference type="OrthoDB" id="294295at2759"/>
<dbReference type="Proteomes" id="UP000886520">
    <property type="component" value="Chromosome 7"/>
</dbReference>
<name>A0A9D4ZLN0_ADICA</name>
<evidence type="ECO:0000256" key="2">
    <source>
        <dbReference type="ARBA" id="ARBA00023002"/>
    </source>
</evidence>
<dbReference type="Pfam" id="PF13561">
    <property type="entry name" value="adh_short_C2"/>
    <property type="match status" value="1"/>
</dbReference>
<proteinExistence type="inferred from homology"/>
<dbReference type="PANTHER" id="PTHR43180">
    <property type="entry name" value="3-OXOACYL-(ACYL-CARRIER-PROTEIN) REDUCTASE (AFU_ORTHOLOGUE AFUA_6G11210)"/>
    <property type="match status" value="1"/>
</dbReference>
<dbReference type="InterPro" id="IPR036291">
    <property type="entry name" value="NAD(P)-bd_dom_sf"/>
</dbReference>
<organism evidence="5 6">
    <name type="scientific">Adiantum capillus-veneris</name>
    <name type="common">Maidenhair fern</name>
    <dbReference type="NCBI Taxonomy" id="13818"/>
    <lineage>
        <taxon>Eukaryota</taxon>
        <taxon>Viridiplantae</taxon>
        <taxon>Streptophyta</taxon>
        <taxon>Embryophyta</taxon>
        <taxon>Tracheophyta</taxon>
        <taxon>Polypodiopsida</taxon>
        <taxon>Polypodiidae</taxon>
        <taxon>Polypodiales</taxon>
        <taxon>Pteridineae</taxon>
        <taxon>Pteridaceae</taxon>
        <taxon>Vittarioideae</taxon>
        <taxon>Adiantum</taxon>
    </lineage>
</organism>
<evidence type="ECO:0000256" key="3">
    <source>
        <dbReference type="ARBA" id="ARBA00023027"/>
    </source>
</evidence>
<gene>
    <name evidence="5" type="ORF">GOP47_0007174</name>
</gene>
<dbReference type="PRINTS" id="PR00080">
    <property type="entry name" value="SDRFAMILY"/>
</dbReference>
<evidence type="ECO:0000313" key="5">
    <source>
        <dbReference type="EMBL" id="KAI5077350.1"/>
    </source>
</evidence>
<dbReference type="FunFam" id="3.40.50.720:FF:000084">
    <property type="entry name" value="Short-chain dehydrogenase reductase"/>
    <property type="match status" value="1"/>
</dbReference>
<dbReference type="Gene3D" id="3.40.50.720">
    <property type="entry name" value="NAD(P)-binding Rossmann-like Domain"/>
    <property type="match status" value="1"/>
</dbReference>
<comment type="caution">
    <text evidence="5">The sequence shown here is derived from an EMBL/GenBank/DDBJ whole genome shotgun (WGS) entry which is preliminary data.</text>
</comment>